<evidence type="ECO:0000313" key="2">
    <source>
        <dbReference type="EMBL" id="KAJ7016454.1"/>
    </source>
</evidence>
<keyword evidence="3" id="KW-1185">Reference proteome</keyword>
<protein>
    <submittedName>
        <fullName evidence="2">Uncharacterized protein</fullName>
    </submittedName>
</protein>
<reference evidence="2" key="1">
    <citation type="submission" date="2023-03" db="EMBL/GenBank/DDBJ databases">
        <title>Massive genome expansion in bonnet fungi (Mycena s.s.) driven by repeated elements and novel gene families across ecological guilds.</title>
        <authorList>
            <consortium name="Lawrence Berkeley National Laboratory"/>
            <person name="Harder C.B."/>
            <person name="Miyauchi S."/>
            <person name="Viragh M."/>
            <person name="Kuo A."/>
            <person name="Thoen E."/>
            <person name="Andreopoulos B."/>
            <person name="Lu D."/>
            <person name="Skrede I."/>
            <person name="Drula E."/>
            <person name="Henrissat B."/>
            <person name="Morin E."/>
            <person name="Kohler A."/>
            <person name="Barry K."/>
            <person name="LaButti K."/>
            <person name="Morin E."/>
            <person name="Salamov A."/>
            <person name="Lipzen A."/>
            <person name="Mereny Z."/>
            <person name="Hegedus B."/>
            <person name="Baldrian P."/>
            <person name="Stursova M."/>
            <person name="Weitz H."/>
            <person name="Taylor A."/>
            <person name="Grigoriev I.V."/>
            <person name="Nagy L.G."/>
            <person name="Martin F."/>
            <person name="Kauserud H."/>
        </authorList>
    </citation>
    <scope>NUCLEOTIDE SEQUENCE</scope>
    <source>
        <strain evidence="2">CBHHK200</strain>
    </source>
</reference>
<dbReference type="Proteomes" id="UP001218188">
    <property type="component" value="Unassembled WGS sequence"/>
</dbReference>
<organism evidence="2 3">
    <name type="scientific">Mycena alexandri</name>
    <dbReference type="NCBI Taxonomy" id="1745969"/>
    <lineage>
        <taxon>Eukaryota</taxon>
        <taxon>Fungi</taxon>
        <taxon>Dikarya</taxon>
        <taxon>Basidiomycota</taxon>
        <taxon>Agaricomycotina</taxon>
        <taxon>Agaricomycetes</taxon>
        <taxon>Agaricomycetidae</taxon>
        <taxon>Agaricales</taxon>
        <taxon>Marasmiineae</taxon>
        <taxon>Mycenaceae</taxon>
        <taxon>Mycena</taxon>
    </lineage>
</organism>
<dbReference type="EMBL" id="JARJCM010000506">
    <property type="protein sequence ID" value="KAJ7016454.1"/>
    <property type="molecule type" value="Genomic_DNA"/>
</dbReference>
<name>A0AAD6RWF9_9AGAR</name>
<proteinExistence type="predicted"/>
<dbReference type="AlphaFoldDB" id="A0AAD6RWF9"/>
<accession>A0AAD6RWF9</accession>
<comment type="caution">
    <text evidence="2">The sequence shown here is derived from an EMBL/GenBank/DDBJ whole genome shotgun (WGS) entry which is preliminary data.</text>
</comment>
<gene>
    <name evidence="2" type="ORF">C8F04DRAFT_1245165</name>
</gene>
<evidence type="ECO:0000313" key="3">
    <source>
        <dbReference type="Proteomes" id="UP001218188"/>
    </source>
</evidence>
<sequence>MVTTTYKKFSARSAASGRTFAVNQRKTARLTGVIHQSFFTCQGCRPRPATLFSPGEIVMLPDPFIDGDWRSEDIMWYPARFRKHHLHTRDPKNEFEFVYLDCVDWAKLTPDDYMFRPSTHCKHDRASCEAMLKFEPKQIGNIRAPAYYESNLLENHPLIDIFDVAIAPLAKLLISFPNDHPVVNSYNSFFTELVTPGGRDKDRVRAWTPHWWRRTPESSALLMRPLKMILLFLLTIQHELEEPLNLNGDIFEDLGQGTIIRLLDDYHGAVPPKGRSRPASEHKDTPAPKRRAISRTLRLAGPKGPKKEKVVAVPVGKIVASGPGWITVDVLGSDI</sequence>
<feature type="compositionally biased region" description="Basic and acidic residues" evidence="1">
    <location>
        <begin position="278"/>
        <end position="287"/>
    </location>
</feature>
<evidence type="ECO:0000256" key="1">
    <source>
        <dbReference type="SAM" id="MobiDB-lite"/>
    </source>
</evidence>
<feature type="region of interest" description="Disordered" evidence="1">
    <location>
        <begin position="270"/>
        <end position="292"/>
    </location>
</feature>